<dbReference type="AlphaFoldDB" id="A0A2K5AP28"/>
<dbReference type="KEGG" id="ncv:NCAV_0193"/>
<dbReference type="Gene3D" id="2.60.120.260">
    <property type="entry name" value="Galactose-binding domain-like"/>
    <property type="match status" value="1"/>
</dbReference>
<reference evidence="4" key="1">
    <citation type="submission" date="2018-01" db="EMBL/GenBank/DDBJ databases">
        <authorList>
            <person name="Kerou L M."/>
        </authorList>
    </citation>
    <scope>NUCLEOTIDE SEQUENCE [LARGE SCALE GENOMIC DNA]</scope>
    <source>
        <strain evidence="4">SCU2</strain>
    </source>
</reference>
<proteinExistence type="predicted"/>
<gene>
    <name evidence="3" type="ORF">NCAV_0193</name>
</gene>
<evidence type="ECO:0000313" key="4">
    <source>
        <dbReference type="Proteomes" id="UP000236248"/>
    </source>
</evidence>
<accession>A0A2K5AP28</accession>
<feature type="region of interest" description="Disordered" evidence="1">
    <location>
        <begin position="381"/>
        <end position="404"/>
    </location>
</feature>
<dbReference type="RefSeq" id="WP_103287780.1">
    <property type="nucleotide sequence ID" value="NZ_LT981265.1"/>
</dbReference>
<feature type="transmembrane region" description="Helical" evidence="2">
    <location>
        <begin position="408"/>
        <end position="426"/>
    </location>
</feature>
<dbReference type="SUPFAM" id="SSF49785">
    <property type="entry name" value="Galactose-binding domain-like"/>
    <property type="match status" value="1"/>
</dbReference>
<organism evidence="3 4">
    <name type="scientific">Candidatus Nitrosocaldus cavascurensis</name>
    <dbReference type="NCBI Taxonomy" id="2058097"/>
    <lineage>
        <taxon>Archaea</taxon>
        <taxon>Nitrososphaerota</taxon>
        <taxon>Nitrososphaeria</taxon>
        <taxon>Candidatus Nitrosocaldales</taxon>
        <taxon>Candidatus Nitrosocaldaceae</taxon>
        <taxon>Candidatus Nitrosocaldus</taxon>
    </lineage>
</organism>
<dbReference type="GeneID" id="41594294"/>
<name>A0A2K5AP28_9ARCH</name>
<protein>
    <submittedName>
        <fullName evidence="3">Uncharacterized protein</fullName>
    </submittedName>
</protein>
<keyword evidence="2" id="KW-1133">Transmembrane helix</keyword>
<dbReference type="EMBL" id="LT981265">
    <property type="protein sequence ID" value="SPC33393.1"/>
    <property type="molecule type" value="Genomic_DNA"/>
</dbReference>
<keyword evidence="2" id="KW-0472">Membrane</keyword>
<keyword evidence="4" id="KW-1185">Reference proteome</keyword>
<evidence type="ECO:0000313" key="3">
    <source>
        <dbReference type="EMBL" id="SPC33393.1"/>
    </source>
</evidence>
<evidence type="ECO:0000256" key="2">
    <source>
        <dbReference type="SAM" id="Phobius"/>
    </source>
</evidence>
<dbReference type="InterPro" id="IPR008979">
    <property type="entry name" value="Galactose-bd-like_sf"/>
</dbReference>
<evidence type="ECO:0000256" key="1">
    <source>
        <dbReference type="SAM" id="MobiDB-lite"/>
    </source>
</evidence>
<sequence>MQKVSIIWVISLLLLPILVITAYASTELDQQRAEGRPIKIGTDKEVYVCGKDEKVVVFISGDPNTTYTLVVTKPDNTTLTYTVVTDASGNASVSIPLSASEPSGTWTLALYNINKRVVAEGKFLVKCDNKPTPPTEVPMNPCLTVVSDTTTFVDRGNTVLINFTWPAPINGNDLGVAGAKTIWSSNGMDTNNPYKFTKHFLLPSGNMYNGILTINADDQWMDLKINGNFVASEPAPAGWGNVHTYDVSAYLQPGLNTLEVRAVDIAQVVAALAYKLDVKCKPIQGSTHWDKIVFTIDVKQVQPSLTQPGNEELVKKLRPLIGKTLDIKVRDEPSEVVALEDTVKEFLAAKYSLSKQDLDYIMVKIVEVEYAIDPNVHGKGIPMDKQETGMGKKSTETTPSTHTPNNEIYYAMPLMGIAGLGAFLAIRYRKEQKKIS</sequence>
<keyword evidence="2" id="KW-0812">Transmembrane</keyword>
<dbReference type="Proteomes" id="UP000236248">
    <property type="component" value="Chromosome NCAV"/>
</dbReference>